<dbReference type="Pfam" id="PF01926">
    <property type="entry name" value="MMR_HSR1"/>
    <property type="match status" value="1"/>
</dbReference>
<dbReference type="OMA" id="NTCSSAW"/>
<evidence type="ECO:0000256" key="1">
    <source>
        <dbReference type="SAM" id="MobiDB-lite"/>
    </source>
</evidence>
<dbReference type="InParanoid" id="A8NBW0"/>
<feature type="region of interest" description="Disordered" evidence="1">
    <location>
        <begin position="211"/>
        <end position="240"/>
    </location>
</feature>
<gene>
    <name evidence="3" type="ORF">CC1G_07707</name>
</gene>
<dbReference type="Proteomes" id="UP000001861">
    <property type="component" value="Unassembled WGS sequence"/>
</dbReference>
<dbReference type="HOGENOM" id="CLU_018003_0_0_1"/>
<dbReference type="InterPro" id="IPR027417">
    <property type="entry name" value="P-loop_NTPase"/>
</dbReference>
<feature type="domain" description="G" evidence="2">
    <location>
        <begin position="34"/>
        <end position="99"/>
    </location>
</feature>
<dbReference type="InterPro" id="IPR006073">
    <property type="entry name" value="GTP-bd"/>
</dbReference>
<organism evidence="3 4">
    <name type="scientific">Coprinopsis cinerea (strain Okayama-7 / 130 / ATCC MYA-4618 / FGSC 9003)</name>
    <name type="common">Inky cap fungus</name>
    <name type="synonym">Hormographiella aspergillata</name>
    <dbReference type="NCBI Taxonomy" id="240176"/>
    <lineage>
        <taxon>Eukaryota</taxon>
        <taxon>Fungi</taxon>
        <taxon>Dikarya</taxon>
        <taxon>Basidiomycota</taxon>
        <taxon>Agaricomycotina</taxon>
        <taxon>Agaricomycetes</taxon>
        <taxon>Agaricomycetidae</taxon>
        <taxon>Agaricales</taxon>
        <taxon>Agaricineae</taxon>
        <taxon>Psathyrellaceae</taxon>
        <taxon>Coprinopsis</taxon>
    </lineage>
</organism>
<keyword evidence="4" id="KW-1185">Reference proteome</keyword>
<proteinExistence type="predicted"/>
<reference evidence="3 4" key="1">
    <citation type="journal article" date="2010" name="Proc. Natl. Acad. Sci. U.S.A.">
        <title>Insights into evolution of multicellular fungi from the assembled chromosomes of the mushroom Coprinopsis cinerea (Coprinus cinereus).</title>
        <authorList>
            <person name="Stajich J.E."/>
            <person name="Wilke S.K."/>
            <person name="Ahren D."/>
            <person name="Au C.H."/>
            <person name="Birren B.W."/>
            <person name="Borodovsky M."/>
            <person name="Burns C."/>
            <person name="Canback B."/>
            <person name="Casselton L.A."/>
            <person name="Cheng C.K."/>
            <person name="Deng J."/>
            <person name="Dietrich F.S."/>
            <person name="Fargo D.C."/>
            <person name="Farman M.L."/>
            <person name="Gathman A.C."/>
            <person name="Goldberg J."/>
            <person name="Guigo R."/>
            <person name="Hoegger P.J."/>
            <person name="Hooker J.B."/>
            <person name="Huggins A."/>
            <person name="James T.Y."/>
            <person name="Kamada T."/>
            <person name="Kilaru S."/>
            <person name="Kodira C."/>
            <person name="Kues U."/>
            <person name="Kupfer D."/>
            <person name="Kwan H.S."/>
            <person name="Lomsadze A."/>
            <person name="Li W."/>
            <person name="Lilly W.W."/>
            <person name="Ma L.J."/>
            <person name="Mackey A.J."/>
            <person name="Manning G."/>
            <person name="Martin F."/>
            <person name="Muraguchi H."/>
            <person name="Natvig D.O."/>
            <person name="Palmerini H."/>
            <person name="Ramesh M.A."/>
            <person name="Rehmeyer C.J."/>
            <person name="Roe B.A."/>
            <person name="Shenoy N."/>
            <person name="Stanke M."/>
            <person name="Ter-Hovhannisyan V."/>
            <person name="Tunlid A."/>
            <person name="Velagapudi R."/>
            <person name="Vision T.J."/>
            <person name="Zeng Q."/>
            <person name="Zolan M.E."/>
            <person name="Pukkila P.J."/>
        </authorList>
    </citation>
    <scope>NUCLEOTIDE SEQUENCE [LARGE SCALE GENOMIC DNA]</scope>
    <source>
        <strain evidence="4">Okayama-7 / 130 / ATCC MYA-4618 / FGSC 9003</strain>
    </source>
</reference>
<evidence type="ECO:0000259" key="2">
    <source>
        <dbReference type="Pfam" id="PF01926"/>
    </source>
</evidence>
<evidence type="ECO:0000313" key="4">
    <source>
        <dbReference type="Proteomes" id="UP000001861"/>
    </source>
</evidence>
<dbReference type="GeneID" id="6008804"/>
<dbReference type="VEuPathDB" id="FungiDB:CC1G_07707"/>
<evidence type="ECO:0000313" key="3">
    <source>
        <dbReference type="EMBL" id="EAU89481.2"/>
    </source>
</evidence>
<dbReference type="AlphaFoldDB" id="A8NBW0"/>
<dbReference type="eggNOG" id="ENOG502S03K">
    <property type="taxonomic scope" value="Eukaryota"/>
</dbReference>
<sequence>MPTKSRKWFRQRRPTDAIMKDGRDTDFIVALMVVSIMGPTGVGKSTFLNKIAGKEVTTVGHDLASCTQQLHPYIMDHPSLPGQRLVLVDTPGFDDTLIDDAEILRRIAVWLASSYDSDMKLGGILYLYDISAKRLTGSVRLNMKMFRKLCGREAYDKVIICTTKWTKKNEEQAAANQEELKREFWKDLIDNGTRVMRVDNTENSYRKALDALLEPVPNQPRDPNTTPRSKGKGSRAKGSAERVLRIQEELVLEEKLVPRTEAGKLLKFSLSEMLVIKQKELACAKDPQTRAKLQEDVDFLSHQLEDLHASFFKRWFYRLWPL</sequence>
<dbReference type="CDD" id="cd00882">
    <property type="entry name" value="Ras_like_GTPase"/>
    <property type="match status" value="1"/>
</dbReference>
<dbReference type="OrthoDB" id="8954335at2759"/>
<dbReference type="EMBL" id="AACS02000009">
    <property type="protein sequence ID" value="EAU89481.2"/>
    <property type="molecule type" value="Genomic_DNA"/>
</dbReference>
<dbReference type="RefSeq" id="XP_001832320.2">
    <property type="nucleotide sequence ID" value="XM_001832268.2"/>
</dbReference>
<dbReference type="GO" id="GO:0005525">
    <property type="term" value="F:GTP binding"/>
    <property type="evidence" value="ECO:0007669"/>
    <property type="project" value="InterPro"/>
</dbReference>
<dbReference type="KEGG" id="cci:CC1G_07707"/>
<dbReference type="SUPFAM" id="SSF52540">
    <property type="entry name" value="P-loop containing nucleoside triphosphate hydrolases"/>
    <property type="match status" value="1"/>
</dbReference>
<name>A8NBW0_COPC7</name>
<accession>A8NBW0</accession>
<protein>
    <recommendedName>
        <fullName evidence="2">G domain-containing protein</fullName>
    </recommendedName>
</protein>
<comment type="caution">
    <text evidence="3">The sequence shown here is derived from an EMBL/GenBank/DDBJ whole genome shotgun (WGS) entry which is preliminary data.</text>
</comment>
<dbReference type="Gene3D" id="3.40.50.300">
    <property type="entry name" value="P-loop containing nucleotide triphosphate hydrolases"/>
    <property type="match status" value="1"/>
</dbReference>